<feature type="compositionally biased region" description="Basic and acidic residues" evidence="1">
    <location>
        <begin position="102"/>
        <end position="113"/>
    </location>
</feature>
<gene>
    <name evidence="2" type="ORF">C2S_6481</name>
</gene>
<feature type="region of interest" description="Disordered" evidence="1">
    <location>
        <begin position="1"/>
        <end position="27"/>
    </location>
</feature>
<dbReference type="EMBL" id="CABFJX010000179">
    <property type="protein sequence ID" value="VTT66510.1"/>
    <property type="molecule type" value="Genomic_DNA"/>
</dbReference>
<organism evidence="2 3">
    <name type="scientific">Fusarium fujikuroi</name>
    <name type="common">Bakanae and foot rot disease fungus</name>
    <name type="synonym">Gibberella fujikuroi</name>
    <dbReference type="NCBI Taxonomy" id="5127"/>
    <lineage>
        <taxon>Eukaryota</taxon>
        <taxon>Fungi</taxon>
        <taxon>Dikarya</taxon>
        <taxon>Ascomycota</taxon>
        <taxon>Pezizomycotina</taxon>
        <taxon>Sordariomycetes</taxon>
        <taxon>Hypocreomycetidae</taxon>
        <taxon>Hypocreales</taxon>
        <taxon>Nectriaceae</taxon>
        <taxon>Fusarium</taxon>
        <taxon>Fusarium fujikuroi species complex</taxon>
    </lineage>
</organism>
<protein>
    <submittedName>
        <fullName evidence="2">Uncharacterized protein</fullName>
    </submittedName>
</protein>
<name>A0A9Q9U9F0_FUSFU</name>
<evidence type="ECO:0000313" key="2">
    <source>
        <dbReference type="EMBL" id="VTT66510.1"/>
    </source>
</evidence>
<evidence type="ECO:0000313" key="3">
    <source>
        <dbReference type="Proteomes" id="UP000760494"/>
    </source>
</evidence>
<proteinExistence type="predicted"/>
<comment type="caution">
    <text evidence="2">The sequence shown here is derived from an EMBL/GenBank/DDBJ whole genome shotgun (WGS) entry which is preliminary data.</text>
</comment>
<sequence length="169" mass="18697">MTTSFHSGWPRTVLSKGGYASTHSTETIGHSQARASLGKTHINITAASTGDRTKEAQVWAWLRDADRPWEGFSLPDVYNPQVAQKPAKGSPEKMKRNRGRSSQRERNQHDPGNKARPVASGCSSFREQGEGPQPKRHSAEPLHSDMMPSVKWSWSLQLLTTASTVDFTV</sequence>
<dbReference type="Proteomes" id="UP000760494">
    <property type="component" value="Unassembled WGS sequence"/>
</dbReference>
<feature type="region of interest" description="Disordered" evidence="1">
    <location>
        <begin position="72"/>
        <end position="143"/>
    </location>
</feature>
<reference evidence="2" key="1">
    <citation type="submission" date="2019-05" db="EMBL/GenBank/DDBJ databases">
        <authorList>
            <person name="Piombo E."/>
        </authorList>
    </citation>
    <scope>NUCLEOTIDE SEQUENCE</scope>
    <source>
        <strain evidence="2">C2S</strain>
    </source>
</reference>
<dbReference type="AlphaFoldDB" id="A0A9Q9U9F0"/>
<accession>A0A9Q9U9F0</accession>
<evidence type="ECO:0000256" key="1">
    <source>
        <dbReference type="SAM" id="MobiDB-lite"/>
    </source>
</evidence>